<protein>
    <submittedName>
        <fullName evidence="7">Extracellular solute-binding protein, family 5</fullName>
    </submittedName>
</protein>
<evidence type="ECO:0000256" key="1">
    <source>
        <dbReference type="ARBA" id="ARBA00004418"/>
    </source>
</evidence>
<feature type="signal peptide" evidence="5">
    <location>
        <begin position="1"/>
        <end position="23"/>
    </location>
</feature>
<sequence>MKPFLATGVIALTTALSCGQVFANKSDDTLHTAFSKELESVDFYFQSAREGTIFARQVWDGLVYRDQTTGDYVGNLASSWKWVDETTLEFKLREGVKFHNGEEFDADDVVFTVNYVVNPDNHVTVPGNVNWMKGAEKVDKYTVRITTNGPFPAALEYLSGLVAIYPNDYYAEVGPSGMALKPVGTGPYRVESVEPGKHFVLKKFDGYYGGPKGQPSIGTIDIRTIPDINTQLAELFSGGIDMIWNVPADQAEQLAAMDQFTVANESTMRIGYITMDAAGRGGEGPFAKKEVRQAIGYAIDRQAIVENLLKGSSKVVNSACFPSQFGCEQDVETYSYDPAKAKALLAEAGYPDGLTVDFYAYRNRPYAEAMMAYLADVGIKANLNYLKYSALRDMQKKGSAGFGFLTWGSNSINDVSAITSQFFKFGDQDFARDEEVKTWLDTGDKSVDDKVRKENYSKALKKIAEEAYWIPLFSYNSNYVFSKDVAFTPTPDEIVRFFDMSWK</sequence>
<evidence type="ECO:0000256" key="2">
    <source>
        <dbReference type="ARBA" id="ARBA00005695"/>
    </source>
</evidence>
<dbReference type="Gene3D" id="3.10.105.10">
    <property type="entry name" value="Dipeptide-binding Protein, Domain 3"/>
    <property type="match status" value="1"/>
</dbReference>
<accession>A0P196</accession>
<evidence type="ECO:0000256" key="5">
    <source>
        <dbReference type="SAM" id="SignalP"/>
    </source>
</evidence>
<evidence type="ECO:0000313" key="8">
    <source>
        <dbReference type="Proteomes" id="UP000004848"/>
    </source>
</evidence>
<reference evidence="7 8" key="1">
    <citation type="submission" date="2006-05" db="EMBL/GenBank/DDBJ databases">
        <authorList>
            <person name="King G."/>
            <person name="Ferriera S."/>
            <person name="Johnson J."/>
            <person name="Kravitz S."/>
            <person name="Beeson K."/>
            <person name="Sutton G."/>
            <person name="Rogers Y.-H."/>
            <person name="Friedman R."/>
            <person name="Frazier M."/>
            <person name="Venter J.C."/>
        </authorList>
    </citation>
    <scope>NUCLEOTIDE SEQUENCE [LARGE SCALE GENOMIC DNA]</scope>
    <source>
        <strain evidence="8">ATCC 25650 / DSM 13394 / JCM 20685 / NBRC 16684 / NCIMB 2208 / IAM 12614 / B1</strain>
    </source>
</reference>
<dbReference type="PROSITE" id="PS51257">
    <property type="entry name" value="PROKAR_LIPOPROTEIN"/>
    <property type="match status" value="1"/>
</dbReference>
<dbReference type="Gene3D" id="3.90.76.10">
    <property type="entry name" value="Dipeptide-binding Protein, Domain 1"/>
    <property type="match status" value="1"/>
</dbReference>
<dbReference type="GeneID" id="68849221"/>
<evidence type="ECO:0000259" key="6">
    <source>
        <dbReference type="Pfam" id="PF00496"/>
    </source>
</evidence>
<dbReference type="Proteomes" id="UP000004848">
    <property type="component" value="Unassembled WGS sequence"/>
</dbReference>
<dbReference type="OrthoDB" id="9803988at2"/>
<dbReference type="GO" id="GO:0015833">
    <property type="term" value="P:peptide transport"/>
    <property type="evidence" value="ECO:0007669"/>
    <property type="project" value="TreeGrafter"/>
</dbReference>
<dbReference type="GO" id="GO:1904680">
    <property type="term" value="F:peptide transmembrane transporter activity"/>
    <property type="evidence" value="ECO:0007669"/>
    <property type="project" value="TreeGrafter"/>
</dbReference>
<name>A0P196_ROSAI</name>
<dbReference type="EMBL" id="AAUW01000022">
    <property type="protein sequence ID" value="EAV41281.1"/>
    <property type="molecule type" value="Genomic_DNA"/>
</dbReference>
<comment type="subcellular location">
    <subcellularLocation>
        <location evidence="1">Periplasm</location>
    </subcellularLocation>
</comment>
<gene>
    <name evidence="7" type="ORF">SIAM614_29381</name>
</gene>
<proteinExistence type="inferred from homology"/>
<feature type="chain" id="PRO_5002627960" evidence="5">
    <location>
        <begin position="24"/>
        <end position="503"/>
    </location>
</feature>
<keyword evidence="4 5" id="KW-0732">Signal</keyword>
<dbReference type="InterPro" id="IPR023765">
    <property type="entry name" value="SBP_5_CS"/>
</dbReference>
<dbReference type="GO" id="GO:0030288">
    <property type="term" value="C:outer membrane-bounded periplasmic space"/>
    <property type="evidence" value="ECO:0007669"/>
    <property type="project" value="UniProtKB-ARBA"/>
</dbReference>
<dbReference type="eggNOG" id="COG0747">
    <property type="taxonomic scope" value="Bacteria"/>
</dbReference>
<comment type="caution">
    <text evidence="7">The sequence shown here is derived from an EMBL/GenBank/DDBJ whole genome shotgun (WGS) entry which is preliminary data.</text>
</comment>
<dbReference type="GO" id="GO:0043190">
    <property type="term" value="C:ATP-binding cassette (ABC) transporter complex"/>
    <property type="evidence" value="ECO:0007669"/>
    <property type="project" value="InterPro"/>
</dbReference>
<dbReference type="CDD" id="cd08515">
    <property type="entry name" value="PBP2_NikA_DppA_OppA_like_10"/>
    <property type="match status" value="1"/>
</dbReference>
<keyword evidence="3" id="KW-0813">Transport</keyword>
<dbReference type="InterPro" id="IPR000914">
    <property type="entry name" value="SBP_5_dom"/>
</dbReference>
<dbReference type="SUPFAM" id="SSF53850">
    <property type="entry name" value="Periplasmic binding protein-like II"/>
    <property type="match status" value="1"/>
</dbReference>
<dbReference type="InterPro" id="IPR039424">
    <property type="entry name" value="SBP_5"/>
</dbReference>
<evidence type="ECO:0000256" key="4">
    <source>
        <dbReference type="ARBA" id="ARBA00022729"/>
    </source>
</evidence>
<dbReference type="PANTHER" id="PTHR30290:SF9">
    <property type="entry name" value="OLIGOPEPTIDE-BINDING PROTEIN APPA"/>
    <property type="match status" value="1"/>
</dbReference>
<dbReference type="PROSITE" id="PS01040">
    <property type="entry name" value="SBP_BACTERIAL_5"/>
    <property type="match status" value="1"/>
</dbReference>
<feature type="domain" description="Solute-binding protein family 5" evidence="6">
    <location>
        <begin position="72"/>
        <end position="424"/>
    </location>
</feature>
<comment type="similarity">
    <text evidence="2">Belongs to the bacterial solute-binding protein 5 family.</text>
</comment>
<evidence type="ECO:0000313" key="7">
    <source>
        <dbReference type="EMBL" id="EAV41281.1"/>
    </source>
</evidence>
<evidence type="ECO:0000256" key="3">
    <source>
        <dbReference type="ARBA" id="ARBA00022448"/>
    </source>
</evidence>
<dbReference type="PIRSF" id="PIRSF002741">
    <property type="entry name" value="MppA"/>
    <property type="match status" value="1"/>
</dbReference>
<dbReference type="Pfam" id="PF00496">
    <property type="entry name" value="SBP_bac_5"/>
    <property type="match status" value="1"/>
</dbReference>
<dbReference type="RefSeq" id="WP_006938928.1">
    <property type="nucleotide sequence ID" value="NZ_AAUW01000022.1"/>
</dbReference>
<dbReference type="AlphaFoldDB" id="A0P196"/>
<dbReference type="PANTHER" id="PTHR30290">
    <property type="entry name" value="PERIPLASMIC BINDING COMPONENT OF ABC TRANSPORTER"/>
    <property type="match status" value="1"/>
</dbReference>
<organism evidence="7 8">
    <name type="scientific">Roseibium aggregatum (strain ATCC 25650 / DSM 13394 / JCM 20685 / NBRC 16684 / NCIMB 2208 / IAM 12614 / B1)</name>
    <name type="common">Stappia aggregata</name>
    <dbReference type="NCBI Taxonomy" id="384765"/>
    <lineage>
        <taxon>Bacteria</taxon>
        <taxon>Pseudomonadati</taxon>
        <taxon>Pseudomonadota</taxon>
        <taxon>Alphaproteobacteria</taxon>
        <taxon>Hyphomicrobiales</taxon>
        <taxon>Stappiaceae</taxon>
        <taxon>Roseibium</taxon>
    </lineage>
</organism>
<dbReference type="InterPro" id="IPR030678">
    <property type="entry name" value="Peptide/Ni-bd"/>
</dbReference>
<dbReference type="Gene3D" id="3.40.190.10">
    <property type="entry name" value="Periplasmic binding protein-like II"/>
    <property type="match status" value="1"/>
</dbReference>